<reference evidence="1" key="1">
    <citation type="submission" date="2019-08" db="EMBL/GenBank/DDBJ databases">
        <authorList>
            <person name="Kucharzyk K."/>
            <person name="Murdoch R.W."/>
            <person name="Higgins S."/>
            <person name="Loffler F."/>
        </authorList>
    </citation>
    <scope>NUCLEOTIDE SEQUENCE</scope>
</reference>
<proteinExistence type="predicted"/>
<gene>
    <name evidence="1" type="ORF">SDC9_98903</name>
</gene>
<dbReference type="AlphaFoldDB" id="A0A645AGK2"/>
<accession>A0A645AGK2</accession>
<name>A0A645AGK2_9ZZZZ</name>
<dbReference type="EMBL" id="VSSQ01013729">
    <property type="protein sequence ID" value="MPM52147.1"/>
    <property type="molecule type" value="Genomic_DNA"/>
</dbReference>
<protein>
    <submittedName>
        <fullName evidence="1">Uncharacterized protein</fullName>
    </submittedName>
</protein>
<evidence type="ECO:0000313" key="1">
    <source>
        <dbReference type="EMBL" id="MPM52147.1"/>
    </source>
</evidence>
<organism evidence="1">
    <name type="scientific">bioreactor metagenome</name>
    <dbReference type="NCBI Taxonomy" id="1076179"/>
    <lineage>
        <taxon>unclassified sequences</taxon>
        <taxon>metagenomes</taxon>
        <taxon>ecological metagenomes</taxon>
    </lineage>
</organism>
<sequence length="211" mass="24161">MRHPPFFGYDQPLIAEYAKRYGQCRESDFGNENWQLLQCELMSDFVRKARQAIDAVDPKIALEVSFDEKNYYAQGLDVAHWLKSGWVDMIAPGIGDVGEEKYFPLQPFTAMIKTSPRKCLLFPRVEATIYGGDTTAKEEQGLEKIHRRNVSLNMFRELFLKFRAEGADGIRPFNTGYPTLAEALADENGLKCFARNIAPLLDVRQELKTER</sequence>
<comment type="caution">
    <text evidence="1">The sequence shown here is derived from an EMBL/GenBank/DDBJ whole genome shotgun (WGS) entry which is preliminary data.</text>
</comment>